<proteinExistence type="predicted"/>
<feature type="region of interest" description="Disordered" evidence="1">
    <location>
        <begin position="1"/>
        <end position="31"/>
    </location>
</feature>
<dbReference type="OrthoDB" id="3544487at2759"/>
<comment type="caution">
    <text evidence="2">The sequence shown here is derived from an EMBL/GenBank/DDBJ whole genome shotgun (WGS) entry which is preliminary data.</text>
</comment>
<gene>
    <name evidence="2" type="ORF">Egran_05802</name>
</gene>
<evidence type="ECO:0000256" key="1">
    <source>
        <dbReference type="SAM" id="MobiDB-lite"/>
    </source>
</evidence>
<reference evidence="2 3" key="1">
    <citation type="journal article" date="2015" name="Environ. Microbiol.">
        <title>Metagenome sequence of Elaphomyces granulatus from sporocarp tissue reveals Ascomycota ectomycorrhizal fingerprints of genome expansion and a Proteobacteria-rich microbiome.</title>
        <authorList>
            <person name="Quandt C.A."/>
            <person name="Kohler A."/>
            <person name="Hesse C.N."/>
            <person name="Sharpton T.J."/>
            <person name="Martin F."/>
            <person name="Spatafora J.W."/>
        </authorList>
    </citation>
    <scope>NUCLEOTIDE SEQUENCE [LARGE SCALE GENOMIC DNA]</scope>
    <source>
        <strain evidence="2 3">OSC145934</strain>
    </source>
</reference>
<dbReference type="Proteomes" id="UP000243515">
    <property type="component" value="Unassembled WGS sequence"/>
</dbReference>
<organism evidence="2 3">
    <name type="scientific">Elaphomyces granulatus</name>
    <dbReference type="NCBI Taxonomy" id="519963"/>
    <lineage>
        <taxon>Eukaryota</taxon>
        <taxon>Fungi</taxon>
        <taxon>Dikarya</taxon>
        <taxon>Ascomycota</taxon>
        <taxon>Pezizomycotina</taxon>
        <taxon>Eurotiomycetes</taxon>
        <taxon>Eurotiomycetidae</taxon>
        <taxon>Eurotiales</taxon>
        <taxon>Elaphomycetaceae</taxon>
        <taxon>Elaphomyces</taxon>
    </lineage>
</organism>
<name>A0A232LQI8_9EURO</name>
<dbReference type="AlphaFoldDB" id="A0A232LQI8"/>
<accession>A0A232LQI8</accession>
<protein>
    <submittedName>
        <fullName evidence="2">Uncharacterized protein</fullName>
    </submittedName>
</protein>
<dbReference type="EMBL" id="NPHW01005746">
    <property type="protein sequence ID" value="OXV06430.1"/>
    <property type="molecule type" value="Genomic_DNA"/>
</dbReference>
<keyword evidence="3" id="KW-1185">Reference proteome</keyword>
<feature type="compositionally biased region" description="Basic and acidic residues" evidence="1">
    <location>
        <begin position="1"/>
        <end position="16"/>
    </location>
</feature>
<evidence type="ECO:0000313" key="3">
    <source>
        <dbReference type="Proteomes" id="UP000243515"/>
    </source>
</evidence>
<sequence>MAPRSLDIDGSDHEGSNNDSDDSDDEGQLPPEHYLAEAENLDISQLRQKRYSEGTQEKLDDIRVYWNRYCHHLDVDPERHWQLIKGSDETIRFLFGFFDWRCDIRRGKNGRHCQGIGHKSSLETFWK</sequence>
<evidence type="ECO:0000313" key="2">
    <source>
        <dbReference type="EMBL" id="OXV06430.1"/>
    </source>
</evidence>